<evidence type="ECO:0000313" key="1">
    <source>
        <dbReference type="EMBL" id="KKB96214.1"/>
    </source>
</evidence>
<comment type="caution">
    <text evidence="1">The sequence shown here is derived from an EMBL/GenBank/DDBJ whole genome shotgun (WGS) entry which is preliminary data.</text>
</comment>
<organism evidence="1 2">
    <name type="scientific">Candidatus Arcanibacter lacustris</name>
    <dbReference type="NCBI Taxonomy" id="1607817"/>
    <lineage>
        <taxon>Bacteria</taxon>
        <taxon>Pseudomonadati</taxon>
        <taxon>Pseudomonadota</taxon>
        <taxon>Alphaproteobacteria</taxon>
        <taxon>Rickettsiales</taxon>
        <taxon>Candidatus Arcanibacter</taxon>
    </lineage>
</organism>
<gene>
    <name evidence="1" type="ORF">SZ25_00696</name>
</gene>
<evidence type="ECO:0000313" key="2">
    <source>
        <dbReference type="Proteomes" id="UP000033358"/>
    </source>
</evidence>
<keyword evidence="2" id="KW-1185">Reference proteome</keyword>
<proteinExistence type="predicted"/>
<protein>
    <submittedName>
        <fullName evidence="1">Uncharacterized protein</fullName>
    </submittedName>
</protein>
<accession>A0A0F5MNT3</accession>
<dbReference type="EMBL" id="JYHA01000116">
    <property type="protein sequence ID" value="KKB96214.1"/>
    <property type="molecule type" value="Genomic_DNA"/>
</dbReference>
<sequence>MMKPFITPNNTVILRKKLSSHSNDYSYFYFVAREEYKINPEYTISNDEWFSKHSYSINFCSINASYISNSECIANREKSKLCAKDFFNSINGYYIVITKFKNSQKINIRNNDGLDALDFIINPKNMGIGSITPRVEEPPFLRLMINILTHRVSSVLKQPLFPLLFFFYSNIYSMINNYCTP</sequence>
<dbReference type="Proteomes" id="UP000033358">
    <property type="component" value="Unassembled WGS sequence"/>
</dbReference>
<reference evidence="1 2" key="1">
    <citation type="submission" date="2015-02" db="EMBL/GenBank/DDBJ databases">
        <title>Single cell genomics of a rare environmental alphaproteobacterium provides unique insights into Rickettsiaceae evolution.</title>
        <authorList>
            <person name="Martijn J."/>
            <person name="Schulz F."/>
            <person name="Zaremba-Niedzwiedzka K."/>
            <person name="Viklund J."/>
            <person name="Stepanauskas R."/>
            <person name="Andersson S.G.E."/>
            <person name="Horn M."/>
            <person name="Guy L."/>
            <person name="Ettema T.J.G."/>
        </authorList>
    </citation>
    <scope>NUCLEOTIDE SEQUENCE [LARGE SCALE GENOMIC DNA]</scope>
    <source>
        <strain evidence="1 2">SCGC AAA041-L04</strain>
    </source>
</reference>
<dbReference type="AlphaFoldDB" id="A0A0F5MNT3"/>
<name>A0A0F5MNT3_9RICK</name>